<keyword evidence="3" id="KW-0804">Transcription</keyword>
<evidence type="ECO:0000313" key="5">
    <source>
        <dbReference type="EMBL" id="QLF71871.1"/>
    </source>
</evidence>
<dbReference type="RefSeq" id="WP_138287697.1">
    <property type="nucleotide sequence ID" value="NZ_CP058351.1"/>
</dbReference>
<dbReference type="PANTHER" id="PTHR43537">
    <property type="entry name" value="TRANSCRIPTIONAL REGULATOR, GNTR FAMILY"/>
    <property type="match status" value="1"/>
</dbReference>
<dbReference type="Gene3D" id="1.10.10.10">
    <property type="entry name" value="Winged helix-like DNA-binding domain superfamily/Winged helix DNA-binding domain"/>
    <property type="match status" value="1"/>
</dbReference>
<dbReference type="InterPro" id="IPR008920">
    <property type="entry name" value="TF_FadR/GntR_C"/>
</dbReference>
<reference evidence="5 6" key="1">
    <citation type="submission" date="2020-06" db="EMBL/GenBank/DDBJ databases">
        <title>Genome sequence of Rhizobium sp strain ADMK78.</title>
        <authorList>
            <person name="Rahi P."/>
        </authorList>
    </citation>
    <scope>NUCLEOTIDE SEQUENCE [LARGE SCALE GENOMIC DNA]</scope>
    <source>
        <strain evidence="5 6">ADMK78</strain>
        <plasmid evidence="5 6">pPRADMK78_01</plasmid>
    </source>
</reference>
<evidence type="ECO:0000256" key="2">
    <source>
        <dbReference type="ARBA" id="ARBA00023125"/>
    </source>
</evidence>
<evidence type="ECO:0000256" key="3">
    <source>
        <dbReference type="ARBA" id="ARBA00023163"/>
    </source>
</evidence>
<dbReference type="EMBL" id="CP058351">
    <property type="protein sequence ID" value="QLF71871.1"/>
    <property type="molecule type" value="Genomic_DNA"/>
</dbReference>
<keyword evidence="6" id="KW-1185">Reference proteome</keyword>
<gene>
    <name evidence="5" type="ORF">FE840_019930</name>
</gene>
<dbReference type="Pfam" id="PF07729">
    <property type="entry name" value="FCD"/>
    <property type="match status" value="1"/>
</dbReference>
<geneLocation type="plasmid" evidence="5 6">
    <name>pPRADMK78_01</name>
</geneLocation>
<keyword evidence="5" id="KW-0614">Plasmid</keyword>
<evidence type="ECO:0000313" key="6">
    <source>
        <dbReference type="Proteomes" id="UP000308530"/>
    </source>
</evidence>
<dbReference type="SUPFAM" id="SSF48008">
    <property type="entry name" value="GntR ligand-binding domain-like"/>
    <property type="match status" value="1"/>
</dbReference>
<dbReference type="PROSITE" id="PS50949">
    <property type="entry name" value="HTH_GNTR"/>
    <property type="match status" value="1"/>
</dbReference>
<feature type="domain" description="HTH gntR-type" evidence="4">
    <location>
        <begin position="18"/>
        <end position="86"/>
    </location>
</feature>
<dbReference type="Pfam" id="PF00392">
    <property type="entry name" value="GntR"/>
    <property type="match status" value="1"/>
</dbReference>
<keyword evidence="1" id="KW-0805">Transcription regulation</keyword>
<dbReference type="PANTHER" id="PTHR43537:SF44">
    <property type="entry name" value="GNTR FAMILY REGULATORY PROTEIN"/>
    <property type="match status" value="1"/>
</dbReference>
<dbReference type="Proteomes" id="UP000308530">
    <property type="component" value="Plasmid pPRADMK78_01"/>
</dbReference>
<dbReference type="PRINTS" id="PR00035">
    <property type="entry name" value="HTHGNTR"/>
</dbReference>
<sequence>MSEPGSLLRSLFGRSAARNFHSHVINQIGVDVISGRYPVGSTLPNDAELMAEFDVSRTVLREALKTLEAKGLLEARPKVGTKVSRRSRWGLYDPMVLGWHLEAAPDPDFINGLFEVRYSLEPQAAAEMARRRTADQTRLMYYWIRQMETSLDQLQNFALADFELHRIIVDAARNPFIRALSGAIELSHALAYRSLGEAVDPEALVKTFECHRTLASAIEQGDEVAAREAMNAAIEHDRGRLT</sequence>
<dbReference type="Gene3D" id="1.20.120.530">
    <property type="entry name" value="GntR ligand-binding domain-like"/>
    <property type="match status" value="1"/>
</dbReference>
<proteinExistence type="predicted"/>
<dbReference type="InterPro" id="IPR000524">
    <property type="entry name" value="Tscrpt_reg_HTH_GntR"/>
</dbReference>
<dbReference type="InterPro" id="IPR036388">
    <property type="entry name" value="WH-like_DNA-bd_sf"/>
</dbReference>
<dbReference type="SMART" id="SM00345">
    <property type="entry name" value="HTH_GNTR"/>
    <property type="match status" value="1"/>
</dbReference>
<dbReference type="InterPro" id="IPR036390">
    <property type="entry name" value="WH_DNA-bd_sf"/>
</dbReference>
<keyword evidence="2" id="KW-0238">DNA-binding</keyword>
<dbReference type="CDD" id="cd07377">
    <property type="entry name" value="WHTH_GntR"/>
    <property type="match status" value="1"/>
</dbReference>
<dbReference type="InterPro" id="IPR011711">
    <property type="entry name" value="GntR_C"/>
</dbReference>
<dbReference type="SUPFAM" id="SSF46785">
    <property type="entry name" value="Winged helix' DNA-binding domain"/>
    <property type="match status" value="1"/>
</dbReference>
<evidence type="ECO:0000259" key="4">
    <source>
        <dbReference type="PROSITE" id="PS50949"/>
    </source>
</evidence>
<evidence type="ECO:0000256" key="1">
    <source>
        <dbReference type="ARBA" id="ARBA00023015"/>
    </source>
</evidence>
<protein>
    <submittedName>
        <fullName evidence="5">FadR family transcriptional regulator</fullName>
    </submittedName>
</protein>
<accession>A0ABX6QTF7</accession>
<organism evidence="5 6">
    <name type="scientific">Peteryoungia desertarenae</name>
    <dbReference type="NCBI Taxonomy" id="1813451"/>
    <lineage>
        <taxon>Bacteria</taxon>
        <taxon>Pseudomonadati</taxon>
        <taxon>Pseudomonadota</taxon>
        <taxon>Alphaproteobacteria</taxon>
        <taxon>Hyphomicrobiales</taxon>
        <taxon>Rhizobiaceae</taxon>
        <taxon>Peteryoungia</taxon>
    </lineage>
</organism>
<dbReference type="SMART" id="SM00895">
    <property type="entry name" value="FCD"/>
    <property type="match status" value="1"/>
</dbReference>
<name>A0ABX6QTF7_9HYPH</name>